<feature type="transmembrane region" description="Helical" evidence="6">
    <location>
        <begin position="129"/>
        <end position="151"/>
    </location>
</feature>
<feature type="region of interest" description="Disordered" evidence="5">
    <location>
        <begin position="1"/>
        <end position="20"/>
    </location>
</feature>
<feature type="transmembrane region" description="Helical" evidence="6">
    <location>
        <begin position="344"/>
        <end position="367"/>
    </location>
</feature>
<dbReference type="Proteomes" id="UP000566819">
    <property type="component" value="Unassembled WGS sequence"/>
</dbReference>
<dbReference type="InterPro" id="IPR036259">
    <property type="entry name" value="MFS_trans_sf"/>
</dbReference>
<feature type="transmembrane region" description="Helical" evidence="6">
    <location>
        <begin position="258"/>
        <end position="286"/>
    </location>
</feature>
<feature type="transmembrane region" description="Helical" evidence="6">
    <location>
        <begin position="101"/>
        <end position="117"/>
    </location>
</feature>
<protein>
    <recommendedName>
        <fullName evidence="7">Major facilitator superfamily (MFS) profile domain-containing protein</fullName>
    </recommendedName>
</protein>
<dbReference type="SUPFAM" id="SSF103473">
    <property type="entry name" value="MFS general substrate transporter"/>
    <property type="match status" value="1"/>
</dbReference>
<keyword evidence="2 6" id="KW-0812">Transmembrane</keyword>
<dbReference type="GO" id="GO:0000297">
    <property type="term" value="F:spermine transmembrane transporter activity"/>
    <property type="evidence" value="ECO:0007669"/>
    <property type="project" value="TreeGrafter"/>
</dbReference>
<feature type="transmembrane region" description="Helical" evidence="6">
    <location>
        <begin position="188"/>
        <end position="207"/>
    </location>
</feature>
<evidence type="ECO:0000313" key="8">
    <source>
        <dbReference type="EMBL" id="KAF4619043.1"/>
    </source>
</evidence>
<evidence type="ECO:0000256" key="4">
    <source>
        <dbReference type="ARBA" id="ARBA00023136"/>
    </source>
</evidence>
<dbReference type="PROSITE" id="PS50850">
    <property type="entry name" value="MFS"/>
    <property type="match status" value="1"/>
</dbReference>
<feature type="domain" description="Major facilitator superfamily (MFS) profile" evidence="7">
    <location>
        <begin position="34"/>
        <end position="382"/>
    </location>
</feature>
<dbReference type="AlphaFoldDB" id="A0A8H4QXK1"/>
<gene>
    <name evidence="8" type="ORF">G7Y89_g14805</name>
</gene>
<keyword evidence="9" id="KW-1185">Reference proteome</keyword>
<dbReference type="EMBL" id="JAAMPI010002060">
    <property type="protein sequence ID" value="KAF4619043.1"/>
    <property type="molecule type" value="Genomic_DNA"/>
</dbReference>
<dbReference type="InterPro" id="IPR020846">
    <property type="entry name" value="MFS_dom"/>
</dbReference>
<evidence type="ECO:0000313" key="9">
    <source>
        <dbReference type="Proteomes" id="UP000566819"/>
    </source>
</evidence>
<evidence type="ECO:0000256" key="5">
    <source>
        <dbReference type="SAM" id="MobiDB-lite"/>
    </source>
</evidence>
<accession>A0A8H4QXK1</accession>
<comment type="caution">
    <text evidence="8">The sequence shown here is derived from an EMBL/GenBank/DDBJ whole genome shotgun (WGS) entry which is preliminary data.</text>
</comment>
<reference evidence="8 9" key="1">
    <citation type="submission" date="2020-03" db="EMBL/GenBank/DDBJ databases">
        <title>Draft Genome Sequence of Cudoniella acicularis.</title>
        <authorList>
            <person name="Buettner E."/>
            <person name="Kellner H."/>
        </authorList>
    </citation>
    <scope>NUCLEOTIDE SEQUENCE [LARGE SCALE GENOMIC DNA]</scope>
    <source>
        <strain evidence="8 9">DSM 108380</strain>
    </source>
</reference>
<evidence type="ECO:0000256" key="2">
    <source>
        <dbReference type="ARBA" id="ARBA00022692"/>
    </source>
</evidence>
<dbReference type="Pfam" id="PF07690">
    <property type="entry name" value="MFS_1"/>
    <property type="match status" value="1"/>
</dbReference>
<dbReference type="GO" id="GO:0015606">
    <property type="term" value="F:spermidine transmembrane transporter activity"/>
    <property type="evidence" value="ECO:0007669"/>
    <property type="project" value="TreeGrafter"/>
</dbReference>
<comment type="subcellular location">
    <subcellularLocation>
        <location evidence="1">Membrane</location>
        <topology evidence="1">Multi-pass membrane protein</topology>
    </subcellularLocation>
</comment>
<evidence type="ECO:0000256" key="6">
    <source>
        <dbReference type="SAM" id="Phobius"/>
    </source>
</evidence>
<evidence type="ECO:0000256" key="1">
    <source>
        <dbReference type="ARBA" id="ARBA00004141"/>
    </source>
</evidence>
<feature type="transmembrane region" description="Helical" evidence="6">
    <location>
        <begin position="298"/>
        <end position="324"/>
    </location>
</feature>
<proteinExistence type="predicted"/>
<dbReference type="OrthoDB" id="3936150at2759"/>
<dbReference type="InterPro" id="IPR011701">
    <property type="entry name" value="MFS"/>
</dbReference>
<name>A0A8H4QXK1_9HELO</name>
<feature type="transmembrane region" description="Helical" evidence="6">
    <location>
        <begin position="157"/>
        <end position="176"/>
    </location>
</feature>
<dbReference type="PANTHER" id="PTHR23502:SF38">
    <property type="entry name" value="POLYAMINE TRANSPORTER 4"/>
    <property type="match status" value="1"/>
</dbReference>
<evidence type="ECO:0000259" key="7">
    <source>
        <dbReference type="PROSITE" id="PS50850"/>
    </source>
</evidence>
<evidence type="ECO:0000256" key="3">
    <source>
        <dbReference type="ARBA" id="ARBA00022989"/>
    </source>
</evidence>
<dbReference type="Gene3D" id="1.20.1250.20">
    <property type="entry name" value="MFS general substrate transporter like domains"/>
    <property type="match status" value="1"/>
</dbReference>
<feature type="transmembrane region" description="Helical" evidence="6">
    <location>
        <begin position="32"/>
        <end position="53"/>
    </location>
</feature>
<sequence length="382" mass="42227">MQSALEKAPPMEDWNEPNDPENPLNWTMGKKIYHTAIPSVFAFVVTMASSIYIPAIQDIQQQFHVSATVSLLPYSFYVLGQALGPVLAAPMSETFGRRGTYIPYILLYALFILGSGFSQDIASLVICRFFAGVFGSPALSVGGGTIADIWAPQDRGIPMALVVLVPFLGPSLGPIIGSYTVRARGWRWTQWILLFITIAAGAFAVGMKETYKKVLLTRRAKQLGVPGSVGIKHSTSKDINILLTATLFRPWRMFFTEAIVGAFAFYVGFNFAIYYSFFAALPYIFLKVYNFNLGSRGLMAYSLYMFDVYGARVGASATATVAMLRSLLGAAFPLFTIQMYERLGIGWATSLLGFIVLLLSVVPWALYRFGPIMRKRSNYPTQ</sequence>
<feature type="transmembrane region" description="Helical" evidence="6">
    <location>
        <begin position="65"/>
        <end position="89"/>
    </location>
</feature>
<organism evidence="8 9">
    <name type="scientific">Cudoniella acicularis</name>
    <dbReference type="NCBI Taxonomy" id="354080"/>
    <lineage>
        <taxon>Eukaryota</taxon>
        <taxon>Fungi</taxon>
        <taxon>Dikarya</taxon>
        <taxon>Ascomycota</taxon>
        <taxon>Pezizomycotina</taxon>
        <taxon>Leotiomycetes</taxon>
        <taxon>Helotiales</taxon>
        <taxon>Tricladiaceae</taxon>
        <taxon>Cudoniella</taxon>
    </lineage>
</organism>
<keyword evidence="4 6" id="KW-0472">Membrane</keyword>
<keyword evidence="3 6" id="KW-1133">Transmembrane helix</keyword>
<dbReference type="GO" id="GO:0005886">
    <property type="term" value="C:plasma membrane"/>
    <property type="evidence" value="ECO:0007669"/>
    <property type="project" value="TreeGrafter"/>
</dbReference>
<dbReference type="PANTHER" id="PTHR23502">
    <property type="entry name" value="MAJOR FACILITATOR SUPERFAMILY"/>
    <property type="match status" value="1"/>
</dbReference>